<dbReference type="Proteomes" id="UP000216074">
    <property type="component" value="Unassembled WGS sequence"/>
</dbReference>
<keyword evidence="2" id="KW-1185">Reference proteome</keyword>
<evidence type="ECO:0000313" key="1">
    <source>
        <dbReference type="EMBL" id="OZG65190.1"/>
    </source>
</evidence>
<dbReference type="RefSeq" id="WP_094729358.1">
    <property type="nucleotide sequence ID" value="NZ_MWWY01000014.1"/>
</dbReference>
<gene>
    <name evidence="1" type="ORF">BHAP_0694</name>
</gene>
<reference evidence="1 2" key="1">
    <citation type="journal article" date="2017" name="BMC Genomics">
        <title>Comparative genomic and phylogenomic analyses of the Bifidobacteriaceae family.</title>
        <authorList>
            <person name="Lugli G.A."/>
            <person name="Milani C."/>
            <person name="Turroni F."/>
            <person name="Duranti S."/>
            <person name="Mancabelli L."/>
            <person name="Mangifesta M."/>
            <person name="Ferrario C."/>
            <person name="Modesto M."/>
            <person name="Mattarelli P."/>
            <person name="Jiri K."/>
            <person name="van Sinderen D."/>
            <person name="Ventura M."/>
        </authorList>
    </citation>
    <scope>NUCLEOTIDE SEQUENCE [LARGE SCALE GENOMIC DNA]</scope>
    <source>
        <strain evidence="1 2">DSM 100202</strain>
    </source>
</reference>
<organism evidence="1 2">
    <name type="scientific">Bifidobacterium hapali</name>
    <dbReference type="NCBI Taxonomy" id="1630172"/>
    <lineage>
        <taxon>Bacteria</taxon>
        <taxon>Bacillati</taxon>
        <taxon>Actinomycetota</taxon>
        <taxon>Actinomycetes</taxon>
        <taxon>Bifidobacteriales</taxon>
        <taxon>Bifidobacteriaceae</taxon>
        <taxon>Bifidobacterium</taxon>
    </lineage>
</organism>
<comment type="caution">
    <text evidence="1">The sequence shown here is derived from an EMBL/GenBank/DDBJ whole genome shotgun (WGS) entry which is preliminary data.</text>
</comment>
<sequence>MGVRKVCECDISAEDLGTSAGLSRKQGLKCDIAADGLGVSAGMSRFGGGFCDISAGLEYLPPECHILRVGWVRWMGWGWWNAVAPVGLADIDACVAADAVQAVVRKVM</sequence>
<name>A0A261G1A0_9BIFI</name>
<dbReference type="EMBL" id="MWWY01000014">
    <property type="protein sequence ID" value="OZG65190.1"/>
    <property type="molecule type" value="Genomic_DNA"/>
</dbReference>
<dbReference type="AlphaFoldDB" id="A0A261G1A0"/>
<proteinExistence type="predicted"/>
<evidence type="ECO:0000313" key="2">
    <source>
        <dbReference type="Proteomes" id="UP000216074"/>
    </source>
</evidence>
<accession>A0A261G1A0</accession>
<protein>
    <submittedName>
        <fullName evidence="1">Uncharacterized protein</fullName>
    </submittedName>
</protein>